<evidence type="ECO:0000256" key="3">
    <source>
        <dbReference type="ARBA" id="ARBA00022676"/>
    </source>
</evidence>
<feature type="region of interest" description="Disordered" evidence="12">
    <location>
        <begin position="1"/>
        <end position="25"/>
    </location>
</feature>
<evidence type="ECO:0000256" key="9">
    <source>
        <dbReference type="ARBA" id="ARBA00023136"/>
    </source>
</evidence>
<evidence type="ECO:0000256" key="5">
    <source>
        <dbReference type="ARBA" id="ARBA00022692"/>
    </source>
</evidence>
<proteinExistence type="inferred from homology"/>
<dbReference type="PANTHER" id="PTHR11214:SF364">
    <property type="entry name" value="HEXOSYLTRANSFERASE"/>
    <property type="match status" value="1"/>
</dbReference>
<keyword evidence="9" id="KW-0472">Membrane</keyword>
<evidence type="ECO:0000256" key="6">
    <source>
        <dbReference type="ARBA" id="ARBA00022968"/>
    </source>
</evidence>
<evidence type="ECO:0000256" key="11">
    <source>
        <dbReference type="RuleBase" id="RU363063"/>
    </source>
</evidence>
<feature type="compositionally biased region" description="Basic and acidic residues" evidence="12">
    <location>
        <begin position="403"/>
        <end position="412"/>
    </location>
</feature>
<evidence type="ECO:0000313" key="14">
    <source>
        <dbReference type="Proteomes" id="UP001208570"/>
    </source>
</evidence>
<gene>
    <name evidence="13" type="ORF">LSH36_751g00024</name>
</gene>
<dbReference type="GO" id="GO:0016758">
    <property type="term" value="F:hexosyltransferase activity"/>
    <property type="evidence" value="ECO:0007669"/>
    <property type="project" value="InterPro"/>
</dbReference>
<evidence type="ECO:0000256" key="2">
    <source>
        <dbReference type="ARBA" id="ARBA00008661"/>
    </source>
</evidence>
<accession>A0AAD9MST4</accession>
<keyword evidence="10" id="KW-0325">Glycoprotein</keyword>
<dbReference type="AlphaFoldDB" id="A0AAD9MST4"/>
<name>A0AAD9MST4_9ANNE</name>
<evidence type="ECO:0000256" key="1">
    <source>
        <dbReference type="ARBA" id="ARBA00004323"/>
    </source>
</evidence>
<dbReference type="Pfam" id="PF01762">
    <property type="entry name" value="Galactosyl_T"/>
    <property type="match status" value="1"/>
</dbReference>
<keyword evidence="3 11" id="KW-0328">Glycosyltransferase</keyword>
<evidence type="ECO:0000256" key="4">
    <source>
        <dbReference type="ARBA" id="ARBA00022679"/>
    </source>
</evidence>
<keyword evidence="7" id="KW-1133">Transmembrane helix</keyword>
<keyword evidence="4" id="KW-0808">Transferase</keyword>
<reference evidence="13" key="1">
    <citation type="journal article" date="2023" name="Mol. Biol. Evol.">
        <title>Third-Generation Sequencing Reveals the Adaptive Role of the Epigenome in Three Deep-Sea Polychaetes.</title>
        <authorList>
            <person name="Perez M."/>
            <person name="Aroh O."/>
            <person name="Sun Y."/>
            <person name="Lan Y."/>
            <person name="Juniper S.K."/>
            <person name="Young C.R."/>
            <person name="Angers B."/>
            <person name="Qian P.Y."/>
        </authorList>
    </citation>
    <scope>NUCLEOTIDE SEQUENCE</scope>
    <source>
        <strain evidence="13">P08H-3</strain>
    </source>
</reference>
<dbReference type="PANTHER" id="PTHR11214">
    <property type="entry name" value="BETA-1,3-N-ACETYLGLUCOSAMINYLTRANSFERASE"/>
    <property type="match status" value="1"/>
</dbReference>
<protein>
    <recommendedName>
        <fullName evidence="11">Hexosyltransferase</fullName>
        <ecNumber evidence="11">2.4.1.-</ecNumber>
    </recommendedName>
</protein>
<dbReference type="GO" id="GO:0000139">
    <property type="term" value="C:Golgi membrane"/>
    <property type="evidence" value="ECO:0007669"/>
    <property type="project" value="UniProtKB-SubCell"/>
</dbReference>
<evidence type="ECO:0000256" key="8">
    <source>
        <dbReference type="ARBA" id="ARBA00023034"/>
    </source>
</evidence>
<dbReference type="EMBL" id="JAODUP010000751">
    <property type="protein sequence ID" value="KAK2144487.1"/>
    <property type="molecule type" value="Genomic_DNA"/>
</dbReference>
<keyword evidence="5" id="KW-0812">Transmembrane</keyword>
<feature type="region of interest" description="Disordered" evidence="12">
    <location>
        <begin position="379"/>
        <end position="412"/>
    </location>
</feature>
<feature type="compositionally biased region" description="Polar residues" evidence="12">
    <location>
        <begin position="379"/>
        <end position="398"/>
    </location>
</feature>
<evidence type="ECO:0000313" key="13">
    <source>
        <dbReference type="EMBL" id="KAK2144487.1"/>
    </source>
</evidence>
<sequence>MDTPSTVEAPIAHRRISNHLPQSWQPPAINEKPGPLDLNDGILYGNKPEPDAHPKPALSEIYPDKPKHVVNPHPYFYTIDPKDRCADKDLFLVAYIHTAPDHKERRAIVRRTWANTTIYKGEKIRTFFVMGKPSTRKAQQDLEQEANEHGDIIQENFLDVYHNLSVKAVGALRWVTSRCKQAKFILKTDDDIFVNLFGLLPHLKDLDQHKVNNTGLLMCLLWRKMHVLREGKWAIPKEVIPEDYYPPYCSGIAYIMSPDVANTIYRASFYVPFFWVDDVYITGMIPKVIGLKHVDIGRLFFGRNEIEWVLSGDDWFKYLFSHLRDMRYYKELWKILEKRGRSETIPKMTEIAPGKLATKRGPKKPPEWFVRKLEKAIHNTNNRTNEKNIVQSKKNPASNKVHMNKEQESELI</sequence>
<keyword evidence="14" id="KW-1185">Reference proteome</keyword>
<dbReference type="FunFam" id="3.90.550.50:FF:000001">
    <property type="entry name" value="Hexosyltransferase"/>
    <property type="match status" value="1"/>
</dbReference>
<dbReference type="EC" id="2.4.1.-" evidence="11"/>
<dbReference type="InterPro" id="IPR002659">
    <property type="entry name" value="Glyco_trans_31"/>
</dbReference>
<keyword evidence="6" id="KW-0735">Signal-anchor</keyword>
<organism evidence="13 14">
    <name type="scientific">Paralvinella palmiformis</name>
    <dbReference type="NCBI Taxonomy" id="53620"/>
    <lineage>
        <taxon>Eukaryota</taxon>
        <taxon>Metazoa</taxon>
        <taxon>Spiralia</taxon>
        <taxon>Lophotrochozoa</taxon>
        <taxon>Annelida</taxon>
        <taxon>Polychaeta</taxon>
        <taxon>Sedentaria</taxon>
        <taxon>Canalipalpata</taxon>
        <taxon>Terebellida</taxon>
        <taxon>Terebelliformia</taxon>
        <taxon>Alvinellidae</taxon>
        <taxon>Paralvinella</taxon>
    </lineage>
</organism>
<comment type="subcellular location">
    <subcellularLocation>
        <location evidence="1 11">Golgi apparatus membrane</location>
        <topology evidence="1 11">Single-pass type II membrane protein</topology>
    </subcellularLocation>
</comment>
<dbReference type="Gene3D" id="3.90.550.50">
    <property type="match status" value="1"/>
</dbReference>
<evidence type="ECO:0000256" key="7">
    <source>
        <dbReference type="ARBA" id="ARBA00022989"/>
    </source>
</evidence>
<keyword evidence="8 11" id="KW-0333">Golgi apparatus</keyword>
<comment type="caution">
    <text evidence="13">The sequence shown here is derived from an EMBL/GenBank/DDBJ whole genome shotgun (WGS) entry which is preliminary data.</text>
</comment>
<dbReference type="GO" id="GO:0006493">
    <property type="term" value="P:protein O-linked glycosylation"/>
    <property type="evidence" value="ECO:0007669"/>
    <property type="project" value="TreeGrafter"/>
</dbReference>
<evidence type="ECO:0000256" key="10">
    <source>
        <dbReference type="ARBA" id="ARBA00023180"/>
    </source>
</evidence>
<evidence type="ECO:0000256" key="12">
    <source>
        <dbReference type="SAM" id="MobiDB-lite"/>
    </source>
</evidence>
<dbReference type="Proteomes" id="UP001208570">
    <property type="component" value="Unassembled WGS sequence"/>
</dbReference>
<comment type="similarity">
    <text evidence="2 11">Belongs to the glycosyltransferase 31 family.</text>
</comment>